<keyword evidence="3" id="KW-1185">Reference proteome</keyword>
<sequence length="2057" mass="217341">MGLVVTLVDQVVISPAVADPIGSQPSASEVVLERVDQTSALITARLNGKRVRITGLTSETAEYFALPSGQVEATVHGGVVRMRRGDDWVPVDLTMHRQADGTVTPAAHPYDLRVSGARGSGTHELAAVGVGADRLSVGWSGELPDPVLNDNKATFVDALPGVDVVVEATRAGMETFAVVKSNAAVDQVANLTMPITGPNAAEVVSDEHGNLAFKDHGGRVFARTPAPRMWDARRSASGAPLSREPVEAKTIRRTARTGAARGVDLALRPDREWLSDPGRQFPVTIDPQINPVATTFDTYVKQGDSTGNGGADDLQIGYLPDGVTRSLIKWNTSALVGKQITSANAYFWNWWSPSCSAASWDIWTTGDIPDAVVWTTQPAWVTKEATSTATKGYSSSCNDGWVSVSATSFFQRAATTGDTRADMGVRATSETAANAFKQFRSRNATDAAQVPYAVINYNSYPVLGARTTSPSSPCSTGAGRPYIASRTPVLKAVGTDTDGSNVTAQFEWSTLAGVVISSATSAAAASGTVLSTTVPSGAFAEGGSYRWRARVGDGTTWSTWSSYCEFTVDTTAPTAAPTVASTDYPSGAWSKAAGQAGAFTFGSGGVADVSSYLYGLDTNPPSTTVNPASLAGSASVSITPPTDGPHTLYVRSRDRAGNLSAITSYQFAAGSSGITSPKDGDRTAGEVVLKVSAPSSSTGVRFQYRRSEVEPWTDVPAAHVRNRSNGAGVSWPLPMSEGAVPDLVWKVTDSVIDNPTIKIRSMLTSATGESASAPIRLVIDRTASRATTDDVGPGTLNLVTGDYLITGTDVDVFGMSTTRSASSRVPSLGQQAGPAAIFGRQWGWGYSSGRLKGTWLRRPTAKTAEVVSQTGALLRFAQLANGGWESEPGAADMVLAYDSASDRFTVTNTTSGDRATFGRIPTVPDIYALSSSTTSAQNSTFQYEHEAVTGTDGVVRFRLRRISAPTSAVSASTCLTAPATVGCRTLELEYATTTTATATVPGDYTGQVSRIHRWLTAPGAAVATRATMTQYAYDATGSLREVWDPRTSPVLKVRYAYDSNGRVSAYADPGQLPWTFIYGTAGSATAGAGTLLSASQPTLQPGTADTVNGVARTSVVYDVPTSRADGGPYDLRAADVATWGQQQAPQNAVAIFPPDAVPTSNIGRGVLPSNAYSRATVHYLDPNGRQVNNAEPGGYLSAYDFNNLGSVVRALTPGNRALALGAGENDGTKLIELGLEQLPSAQRAVMLSTVKSYRLDGVRLLETTGAVHLVTLAQGMPGSGGLPSLPAGTEVAGRVHTSFNYDQGRPTDGTAAVANLPTRVSTGVQTAGYAADGEVLHHDTRYDWILGAATESISDPAGSPIIDKSFYNSQGQLIETRLPASNGNDAGTTITSYYTATGAAPCGGRPEWADLECRIGPKTAVTGGGTQPDELLTTTTTYTATGQTASTAEVANGVTRVTTWGYDAMDRETTVATTGGVGTPVSTQITTYDPVTGLVTSTASATGNTTINRMTSAIDTTGAVLTGYDSLGRMTSYTDATGASTSYRYDNLDRVTLTQDSMGSSTAYFYDTAADPRGVLTSVSDSVAGTFTASYDADGNMVAQVLPGGVVQTTAVDPVGMPMARSYRTADGTVILAERLSVDYEGQRLKQSSLTERTFTNDAMGRLTQVDETSGSVCTRRTYTFAEGSGKNSNRTSKKTAVGEAGEPCPGTGGAIETYSYDTSDRLVNAGYQYDDLGRTTALPDGLKLEYYTDDQLRRQTYAAARITWTIDPQHRNVYAVAETQADNAWDVTRTTVNHYRSNGDRPDWIEEEAGSGIITRNVSGVDGDFAATTDSGGALRLHLTDLHGDVKMILDPVGSTVDVLDFDEFGVRHEDSPIQRYGWLGSQQRSAEAFAGTVLMGARVYDPGTGRFLQTDPIRGGGANAYSYCSAGPNDCFDYGGAGDCTAAMWCGVLHNNSKVTMWAAGIVRYYDKHYGNCKLYNPYKNKNHKKAFCSPKVTVKARTSSKKKIRDADAGTVVYIRWYFEGKLMNLQHYVKFDDFDDMYCWGGGGGKKPSCERG</sequence>
<dbReference type="RefSeq" id="WP_203808846.1">
    <property type="nucleotide sequence ID" value="NZ_BAAAQE010000050.1"/>
</dbReference>
<dbReference type="Proteomes" id="UP000612282">
    <property type="component" value="Unassembled WGS sequence"/>
</dbReference>
<dbReference type="PANTHER" id="PTHR32305">
    <property type="match status" value="1"/>
</dbReference>
<dbReference type="NCBIfam" id="TIGR03696">
    <property type="entry name" value="Rhs_assc_core"/>
    <property type="match status" value="1"/>
</dbReference>
<comment type="caution">
    <text evidence="2">The sequence shown here is derived from an EMBL/GenBank/DDBJ whole genome shotgun (WGS) entry which is preliminary data.</text>
</comment>
<feature type="region of interest" description="Disordered" evidence="1">
    <location>
        <begin position="1683"/>
        <end position="1705"/>
    </location>
</feature>
<dbReference type="PANTHER" id="PTHR32305:SF15">
    <property type="entry name" value="PROTEIN RHSA-RELATED"/>
    <property type="match status" value="1"/>
</dbReference>
<dbReference type="InterPro" id="IPR050708">
    <property type="entry name" value="T6SS_VgrG/RHS"/>
</dbReference>
<evidence type="ECO:0008006" key="4">
    <source>
        <dbReference type="Google" id="ProtNLM"/>
    </source>
</evidence>
<evidence type="ECO:0000313" key="3">
    <source>
        <dbReference type="Proteomes" id="UP000612282"/>
    </source>
</evidence>
<dbReference type="InterPro" id="IPR031325">
    <property type="entry name" value="RHS_repeat"/>
</dbReference>
<dbReference type="NCBIfam" id="TIGR01643">
    <property type="entry name" value="YD_repeat_2x"/>
    <property type="match status" value="1"/>
</dbReference>
<dbReference type="InterPro" id="IPR006530">
    <property type="entry name" value="YD"/>
</dbReference>
<organism evidence="2 3">
    <name type="scientific">Actinoplanes couchii</name>
    <dbReference type="NCBI Taxonomy" id="403638"/>
    <lineage>
        <taxon>Bacteria</taxon>
        <taxon>Bacillati</taxon>
        <taxon>Actinomycetota</taxon>
        <taxon>Actinomycetes</taxon>
        <taxon>Micromonosporales</taxon>
        <taxon>Micromonosporaceae</taxon>
        <taxon>Actinoplanes</taxon>
    </lineage>
</organism>
<accession>A0ABQ3XRL6</accession>
<proteinExistence type="predicted"/>
<protein>
    <recommendedName>
        <fullName evidence="4">YD repeat protein</fullName>
    </recommendedName>
</protein>
<gene>
    <name evidence="2" type="ORF">Aco03nite_095520</name>
</gene>
<dbReference type="EMBL" id="BOMG01000120">
    <property type="protein sequence ID" value="GID61148.1"/>
    <property type="molecule type" value="Genomic_DNA"/>
</dbReference>
<evidence type="ECO:0000256" key="1">
    <source>
        <dbReference type="SAM" id="MobiDB-lite"/>
    </source>
</evidence>
<reference evidence="2 3" key="1">
    <citation type="submission" date="2021-01" db="EMBL/GenBank/DDBJ databases">
        <title>Whole genome shotgun sequence of Actinoplanes couchii NBRC 106145.</title>
        <authorList>
            <person name="Komaki H."/>
            <person name="Tamura T."/>
        </authorList>
    </citation>
    <scope>NUCLEOTIDE SEQUENCE [LARGE SCALE GENOMIC DNA]</scope>
    <source>
        <strain evidence="2 3">NBRC 106145</strain>
    </source>
</reference>
<dbReference type="InterPro" id="IPR022385">
    <property type="entry name" value="Rhs_assc_core"/>
</dbReference>
<dbReference type="Pfam" id="PF05593">
    <property type="entry name" value="RHS_repeat"/>
    <property type="match status" value="1"/>
</dbReference>
<dbReference type="Gene3D" id="2.180.10.10">
    <property type="entry name" value="RHS repeat-associated core"/>
    <property type="match status" value="2"/>
</dbReference>
<name>A0ABQ3XRL6_9ACTN</name>
<evidence type="ECO:0000313" key="2">
    <source>
        <dbReference type="EMBL" id="GID61148.1"/>
    </source>
</evidence>